<feature type="compositionally biased region" description="Low complexity" evidence="9">
    <location>
        <begin position="30"/>
        <end position="41"/>
    </location>
</feature>
<evidence type="ECO:0000256" key="6">
    <source>
        <dbReference type="ARBA" id="ARBA00022989"/>
    </source>
</evidence>
<dbReference type="GO" id="GO:0000139">
    <property type="term" value="C:Golgi membrane"/>
    <property type="evidence" value="ECO:0007669"/>
    <property type="project" value="UniProtKB-SubCell"/>
</dbReference>
<keyword evidence="4" id="KW-0812">Transmembrane</keyword>
<sequence>MLCTGSIVVLIYFLSAWDIKTTVMDRTSFSSSFSSRAGSSSERQQPPKLGQRNIIMGREPTVVYKNPDGSDMDAKSVFMIRDFGLAQCQHAFAEAEKDMPEEVRLERERMRDHSWKLTSRADAWRHSLAWKRSLKRILPNWKEYNAGWVGQGVVLTSFRADTLDADSSTNTLLVQIKLIRSLSSIPIEVWFERAADVSEELQEILISWGVIVRSLDDDRSTVQDAVVQSSDTDAAPPTGSLDLPIRTAEIEEVKSRIGSSQPTQLHKALTVAALINSGFEDMIYFAPSTLPTMSPRLAFQHPGYLGSGAMFWQHPTSFPPHDSPIWPIIQADCIPLAYEQSWSSFALKHKDSWKGLFLAWYWLTGPEAAIYEKIFGEQGSDLLRLAWVAVGRPYSTVDRMPQAGLLDLSRAKGEGLGCNVGATLYPAAGSPVLEDPGQYLKDQRQHQRLFQQSFRYGTHEDFFIENTNVMMVDAGSMDRHLYKALDRALGTKKDPTSLMLTDAYAAGPEGKVCLRIRRTAKGHRHE</sequence>
<keyword evidence="5" id="KW-0735">Signal-anchor</keyword>
<dbReference type="Pfam" id="PF11051">
    <property type="entry name" value="Mannosyl_trans3"/>
    <property type="match status" value="1"/>
</dbReference>
<dbReference type="Proteomes" id="UP000717515">
    <property type="component" value="Unassembled WGS sequence"/>
</dbReference>
<dbReference type="EMBL" id="JAIFTL010000065">
    <property type="protein sequence ID" value="KAG9324517.1"/>
    <property type="molecule type" value="Genomic_DNA"/>
</dbReference>
<comment type="similarity">
    <text evidence="2">Belongs to the MNN1/MNT family.</text>
</comment>
<keyword evidence="6" id="KW-1133">Transmembrane helix</keyword>
<dbReference type="GO" id="GO:0046354">
    <property type="term" value="P:mannan biosynthetic process"/>
    <property type="evidence" value="ECO:0007669"/>
    <property type="project" value="TreeGrafter"/>
</dbReference>
<keyword evidence="3" id="KW-0808">Transferase</keyword>
<evidence type="ECO:0000256" key="8">
    <source>
        <dbReference type="ARBA" id="ARBA00023136"/>
    </source>
</evidence>
<evidence type="ECO:0000256" key="9">
    <source>
        <dbReference type="SAM" id="MobiDB-lite"/>
    </source>
</evidence>
<keyword evidence="10" id="KW-0732">Signal</keyword>
<keyword evidence="7" id="KW-0333">Golgi apparatus</keyword>
<keyword evidence="8" id="KW-0472">Membrane</keyword>
<feature type="chain" id="PRO_5040120502" evidence="10">
    <location>
        <begin position="17"/>
        <end position="526"/>
    </location>
</feature>
<evidence type="ECO:0000256" key="3">
    <source>
        <dbReference type="ARBA" id="ARBA00022679"/>
    </source>
</evidence>
<evidence type="ECO:0000256" key="1">
    <source>
        <dbReference type="ARBA" id="ARBA00004323"/>
    </source>
</evidence>
<evidence type="ECO:0000256" key="2">
    <source>
        <dbReference type="ARBA" id="ARBA00009105"/>
    </source>
</evidence>
<organism evidence="11 12">
    <name type="scientific">Mortierella alpina</name>
    <name type="common">Oleaginous fungus</name>
    <name type="synonym">Mortierella renispora</name>
    <dbReference type="NCBI Taxonomy" id="64518"/>
    <lineage>
        <taxon>Eukaryota</taxon>
        <taxon>Fungi</taxon>
        <taxon>Fungi incertae sedis</taxon>
        <taxon>Mucoromycota</taxon>
        <taxon>Mortierellomycotina</taxon>
        <taxon>Mortierellomycetes</taxon>
        <taxon>Mortierellales</taxon>
        <taxon>Mortierellaceae</taxon>
        <taxon>Mortierella</taxon>
    </lineage>
</organism>
<gene>
    <name evidence="11" type="ORF">KVV02_006111</name>
</gene>
<dbReference type="AlphaFoldDB" id="A0A9P8CYG9"/>
<dbReference type="InterPro" id="IPR022751">
    <property type="entry name" value="Alpha_mannosyltransferase"/>
</dbReference>
<feature type="region of interest" description="Disordered" evidence="9">
    <location>
        <begin position="30"/>
        <end position="52"/>
    </location>
</feature>
<comment type="subcellular location">
    <subcellularLocation>
        <location evidence="1">Golgi apparatus membrane</location>
        <topology evidence="1">Single-pass type II membrane protein</topology>
    </subcellularLocation>
</comment>
<name>A0A9P8CYG9_MORAP</name>
<feature type="signal peptide" evidence="10">
    <location>
        <begin position="1"/>
        <end position="16"/>
    </location>
</feature>
<comment type="caution">
    <text evidence="11">The sequence shown here is derived from an EMBL/GenBank/DDBJ whole genome shotgun (WGS) entry which is preliminary data.</text>
</comment>
<evidence type="ECO:0000313" key="11">
    <source>
        <dbReference type="EMBL" id="KAG9324517.1"/>
    </source>
</evidence>
<dbReference type="PANTHER" id="PTHR31646:SF1">
    <property type="entry name" value="ALPHA-1,2-MANNOSYLTRANSFERASE MNN2"/>
    <property type="match status" value="1"/>
</dbReference>
<dbReference type="PANTHER" id="PTHR31646">
    <property type="entry name" value="ALPHA-1,2-MANNOSYLTRANSFERASE MNN2"/>
    <property type="match status" value="1"/>
</dbReference>
<accession>A0A9P8CYG9</accession>
<proteinExistence type="inferred from homology"/>
<evidence type="ECO:0000256" key="7">
    <source>
        <dbReference type="ARBA" id="ARBA00023034"/>
    </source>
</evidence>
<dbReference type="GO" id="GO:0000026">
    <property type="term" value="F:alpha-1,2-mannosyltransferase activity"/>
    <property type="evidence" value="ECO:0007669"/>
    <property type="project" value="TreeGrafter"/>
</dbReference>
<protein>
    <submittedName>
        <fullName evidence="11">Uncharacterized protein</fullName>
    </submittedName>
</protein>
<evidence type="ECO:0000256" key="5">
    <source>
        <dbReference type="ARBA" id="ARBA00022968"/>
    </source>
</evidence>
<evidence type="ECO:0000256" key="10">
    <source>
        <dbReference type="SAM" id="SignalP"/>
    </source>
</evidence>
<evidence type="ECO:0000313" key="12">
    <source>
        <dbReference type="Proteomes" id="UP000717515"/>
    </source>
</evidence>
<evidence type="ECO:0000256" key="4">
    <source>
        <dbReference type="ARBA" id="ARBA00022692"/>
    </source>
</evidence>
<reference evidence="11" key="1">
    <citation type="submission" date="2021-07" db="EMBL/GenBank/DDBJ databases">
        <title>Draft genome of Mortierella alpina, strain LL118, isolated from an aspen leaf litter sample.</title>
        <authorList>
            <person name="Yang S."/>
            <person name="Vinatzer B.A."/>
        </authorList>
    </citation>
    <scope>NUCLEOTIDE SEQUENCE</scope>
    <source>
        <strain evidence="11">LL118</strain>
    </source>
</reference>